<feature type="domain" description="Carbohydrate kinase PfkB" evidence="7">
    <location>
        <begin position="23"/>
        <end position="300"/>
    </location>
</feature>
<evidence type="ECO:0000256" key="3">
    <source>
        <dbReference type="ARBA" id="ARBA00022741"/>
    </source>
</evidence>
<dbReference type="PROSITE" id="PS00584">
    <property type="entry name" value="PFKB_KINASES_2"/>
    <property type="match status" value="1"/>
</dbReference>
<dbReference type="GO" id="GO:0005829">
    <property type="term" value="C:cytosol"/>
    <property type="evidence" value="ECO:0007669"/>
    <property type="project" value="TreeGrafter"/>
</dbReference>
<keyword evidence="2 6" id="KW-0808">Transferase</keyword>
<dbReference type="AlphaFoldDB" id="A0A6J4LM24"/>
<dbReference type="GO" id="GO:0005524">
    <property type="term" value="F:ATP binding"/>
    <property type="evidence" value="ECO:0007669"/>
    <property type="project" value="UniProtKB-KW"/>
</dbReference>
<dbReference type="SUPFAM" id="SSF53613">
    <property type="entry name" value="Ribokinase-like"/>
    <property type="match status" value="1"/>
</dbReference>
<dbReference type="PANTHER" id="PTHR46566:SF5">
    <property type="entry name" value="1-PHOSPHOFRUCTOKINASE"/>
    <property type="match status" value="1"/>
</dbReference>
<keyword evidence="4 8" id="KW-0418">Kinase</keyword>
<keyword evidence="3" id="KW-0547">Nucleotide-binding</keyword>
<evidence type="ECO:0000256" key="1">
    <source>
        <dbReference type="ARBA" id="ARBA00010688"/>
    </source>
</evidence>
<dbReference type="NCBIfam" id="TIGR03168">
    <property type="entry name" value="1-PFK"/>
    <property type="match status" value="1"/>
</dbReference>
<evidence type="ECO:0000256" key="4">
    <source>
        <dbReference type="ARBA" id="ARBA00022777"/>
    </source>
</evidence>
<evidence type="ECO:0000259" key="7">
    <source>
        <dbReference type="Pfam" id="PF00294"/>
    </source>
</evidence>
<evidence type="ECO:0000313" key="8">
    <source>
        <dbReference type="EMBL" id="CAA9334607.1"/>
    </source>
</evidence>
<gene>
    <name evidence="8" type="ORF">AVDCRST_MAG16-1474</name>
</gene>
<dbReference type="CDD" id="cd01164">
    <property type="entry name" value="FruK_PfkB_like"/>
    <property type="match status" value="1"/>
</dbReference>
<dbReference type="GO" id="GO:0008662">
    <property type="term" value="F:1-phosphofructokinase activity"/>
    <property type="evidence" value="ECO:0007669"/>
    <property type="project" value="UniProtKB-EC"/>
</dbReference>
<organism evidence="8">
    <name type="scientific">uncultured Frankineae bacterium</name>
    <dbReference type="NCBI Taxonomy" id="437475"/>
    <lineage>
        <taxon>Bacteria</taxon>
        <taxon>Bacillati</taxon>
        <taxon>Actinomycetota</taxon>
        <taxon>Actinomycetes</taxon>
        <taxon>Frankiales</taxon>
        <taxon>environmental samples</taxon>
    </lineage>
</organism>
<dbReference type="InterPro" id="IPR029056">
    <property type="entry name" value="Ribokinase-like"/>
</dbReference>
<evidence type="ECO:0000256" key="5">
    <source>
        <dbReference type="ARBA" id="ARBA00022840"/>
    </source>
</evidence>
<dbReference type="PANTHER" id="PTHR46566">
    <property type="entry name" value="1-PHOSPHOFRUCTOKINASE-RELATED"/>
    <property type="match status" value="1"/>
</dbReference>
<dbReference type="Gene3D" id="3.40.1190.20">
    <property type="match status" value="1"/>
</dbReference>
<evidence type="ECO:0000256" key="2">
    <source>
        <dbReference type="ARBA" id="ARBA00022679"/>
    </source>
</evidence>
<sequence>MIVTLTANPSLDRSVTLPGPLARGQVQRALTTSSDPGGKGVNVARVATAAGCLAVAVLPGQLDDPLLLALRDAKVTHRAVPVRGRVRVNLTLSEPDGTTTKVNEPGLELDADVRAALADVLVREAAGARWAVLSGSLPPGVPAGWYAELVERLRATGARIALDTSGEPLLATLADGVPCLPDLIKPNGEELAELTGQAGRDLESDPAGAVEAASSLLERGVGAVLATLGAAGALLVTPEGSWSATPPRIRARSSVGAGDSALAGYLLADLAGAGPEERLRSAVAHGAAAAALPGSSLPTPLDVDLAGVQLVRLPERASPLPR</sequence>
<dbReference type="PIRSF" id="PIRSF000535">
    <property type="entry name" value="1PFK/6PFK/LacC"/>
    <property type="match status" value="1"/>
</dbReference>
<proteinExistence type="inferred from homology"/>
<accession>A0A6J4LM24</accession>
<keyword evidence="5" id="KW-0067">ATP-binding</keyword>
<evidence type="ECO:0000256" key="6">
    <source>
        <dbReference type="PIRNR" id="PIRNR000535"/>
    </source>
</evidence>
<name>A0A6J4LM24_9ACTN</name>
<dbReference type="InterPro" id="IPR017583">
    <property type="entry name" value="Tagatose/fructose_Pkinase"/>
</dbReference>
<dbReference type="InterPro" id="IPR002173">
    <property type="entry name" value="Carboh/pur_kinase_PfkB_CS"/>
</dbReference>
<dbReference type="EC" id="2.7.1.56" evidence="8"/>
<protein>
    <submittedName>
        <fullName evidence="8">1-phosphofructokinase</fullName>
        <ecNumber evidence="8">2.7.1.56</ecNumber>
    </submittedName>
</protein>
<comment type="similarity">
    <text evidence="1">Belongs to the carbohydrate kinase PfkB family.</text>
</comment>
<dbReference type="EMBL" id="CADCUE010000129">
    <property type="protein sequence ID" value="CAA9334607.1"/>
    <property type="molecule type" value="Genomic_DNA"/>
</dbReference>
<dbReference type="InterPro" id="IPR011611">
    <property type="entry name" value="PfkB_dom"/>
</dbReference>
<dbReference type="Pfam" id="PF00294">
    <property type="entry name" value="PfkB"/>
    <property type="match status" value="1"/>
</dbReference>
<reference evidence="8" key="1">
    <citation type="submission" date="2020-02" db="EMBL/GenBank/DDBJ databases">
        <authorList>
            <person name="Meier V. D."/>
        </authorList>
    </citation>
    <scope>NUCLEOTIDE SEQUENCE</scope>
    <source>
        <strain evidence="8">AVDCRST_MAG16</strain>
    </source>
</reference>